<evidence type="ECO:0000313" key="1">
    <source>
        <dbReference type="EMBL" id="KFM62589.1"/>
    </source>
</evidence>
<gene>
    <name evidence="1" type="ORF">X975_04351</name>
</gene>
<organism evidence="1 2">
    <name type="scientific">Stegodyphus mimosarum</name>
    <name type="common">African social velvet spider</name>
    <dbReference type="NCBI Taxonomy" id="407821"/>
    <lineage>
        <taxon>Eukaryota</taxon>
        <taxon>Metazoa</taxon>
        <taxon>Ecdysozoa</taxon>
        <taxon>Arthropoda</taxon>
        <taxon>Chelicerata</taxon>
        <taxon>Arachnida</taxon>
        <taxon>Araneae</taxon>
        <taxon>Araneomorphae</taxon>
        <taxon>Entelegynae</taxon>
        <taxon>Eresoidea</taxon>
        <taxon>Eresidae</taxon>
        <taxon>Stegodyphus</taxon>
    </lineage>
</organism>
<keyword evidence="2" id="KW-1185">Reference proteome</keyword>
<proteinExistence type="predicted"/>
<dbReference type="OrthoDB" id="6496945at2759"/>
<sequence length="141" mass="15693">MCFAVASTTMSSDFEKNLDQNSTTDLQNSTEFQAYPAPTVETEMYSDDVVRSNSTVRSSKMLPSVQRNASEIEAIRAAARRDFEAGQDAQYIPPPLTQVECHVEYQITQRAPGRCIYLLGMGTVRACQAGIYLQYQSSECN</sequence>
<name>A0A087TBV0_STEMI</name>
<evidence type="ECO:0000313" key="2">
    <source>
        <dbReference type="Proteomes" id="UP000054359"/>
    </source>
</evidence>
<reference evidence="1 2" key="1">
    <citation type="submission" date="2013-11" db="EMBL/GenBank/DDBJ databases">
        <title>Genome sequencing of Stegodyphus mimosarum.</title>
        <authorList>
            <person name="Bechsgaard J."/>
        </authorList>
    </citation>
    <scope>NUCLEOTIDE SEQUENCE [LARGE SCALE GENOMIC DNA]</scope>
</reference>
<feature type="non-terminal residue" evidence="1">
    <location>
        <position position="141"/>
    </location>
</feature>
<dbReference type="EMBL" id="KK114501">
    <property type="protein sequence ID" value="KFM62589.1"/>
    <property type="molecule type" value="Genomic_DNA"/>
</dbReference>
<dbReference type="Proteomes" id="UP000054359">
    <property type="component" value="Unassembled WGS sequence"/>
</dbReference>
<protein>
    <submittedName>
        <fullName evidence="1">Uncharacterized protein</fullName>
    </submittedName>
</protein>
<accession>A0A087TBV0</accession>
<dbReference type="AlphaFoldDB" id="A0A087TBV0"/>